<dbReference type="EMBL" id="QRBI01000120">
    <property type="protein sequence ID" value="RMC06267.1"/>
    <property type="molecule type" value="Genomic_DNA"/>
</dbReference>
<evidence type="ECO:0000313" key="2">
    <source>
        <dbReference type="Proteomes" id="UP000269221"/>
    </source>
</evidence>
<sequence length="133" mass="14767">MTKCGVSKSADDTKLRGMAAASWGHAAVQRDLDRLEEWSDRSPMKFHKERCKVLHLRKSSPMHQDMMGASQLGSSLAEKDLGVLVDSKLNMIQQSVYLSSKGGEFVWIAPDKYCQEVEGSDPSSLYRTGETKA</sequence>
<dbReference type="AlphaFoldDB" id="A0A3M0KGL7"/>
<gene>
    <name evidence="1" type="ORF">DUI87_15698</name>
</gene>
<organism evidence="1 2">
    <name type="scientific">Hirundo rustica rustica</name>
    <dbReference type="NCBI Taxonomy" id="333673"/>
    <lineage>
        <taxon>Eukaryota</taxon>
        <taxon>Metazoa</taxon>
        <taxon>Chordata</taxon>
        <taxon>Craniata</taxon>
        <taxon>Vertebrata</taxon>
        <taxon>Euteleostomi</taxon>
        <taxon>Archelosauria</taxon>
        <taxon>Archosauria</taxon>
        <taxon>Dinosauria</taxon>
        <taxon>Saurischia</taxon>
        <taxon>Theropoda</taxon>
        <taxon>Coelurosauria</taxon>
        <taxon>Aves</taxon>
        <taxon>Neognathae</taxon>
        <taxon>Neoaves</taxon>
        <taxon>Telluraves</taxon>
        <taxon>Australaves</taxon>
        <taxon>Passeriformes</taxon>
        <taxon>Sylvioidea</taxon>
        <taxon>Hirundinidae</taxon>
        <taxon>Hirundo</taxon>
    </lineage>
</organism>
<dbReference type="STRING" id="333673.A0A3M0KGL7"/>
<comment type="caution">
    <text evidence="1">The sequence shown here is derived from an EMBL/GenBank/DDBJ whole genome shotgun (WGS) entry which is preliminary data.</text>
</comment>
<protein>
    <submittedName>
        <fullName evidence="1">Uncharacterized protein</fullName>
    </submittedName>
</protein>
<accession>A0A3M0KGL7</accession>
<dbReference type="OrthoDB" id="9221997at2759"/>
<dbReference type="PANTHER" id="PTHR33332">
    <property type="entry name" value="REVERSE TRANSCRIPTASE DOMAIN-CONTAINING PROTEIN"/>
    <property type="match status" value="1"/>
</dbReference>
<proteinExistence type="predicted"/>
<keyword evidence="2" id="KW-1185">Reference proteome</keyword>
<name>A0A3M0KGL7_HIRRU</name>
<dbReference type="Proteomes" id="UP000269221">
    <property type="component" value="Unassembled WGS sequence"/>
</dbReference>
<evidence type="ECO:0000313" key="1">
    <source>
        <dbReference type="EMBL" id="RMC06267.1"/>
    </source>
</evidence>
<reference evidence="1 2" key="1">
    <citation type="submission" date="2018-07" db="EMBL/GenBank/DDBJ databases">
        <title>A high quality draft genome assembly of the barn swallow (H. rustica rustica).</title>
        <authorList>
            <person name="Formenti G."/>
            <person name="Chiara M."/>
            <person name="Poveda L."/>
            <person name="Francoijs K.-J."/>
            <person name="Bonisoli-Alquati A."/>
            <person name="Canova L."/>
            <person name="Gianfranceschi L."/>
            <person name="Horner D.S."/>
            <person name="Saino N."/>
        </authorList>
    </citation>
    <scope>NUCLEOTIDE SEQUENCE [LARGE SCALE GENOMIC DNA]</scope>
    <source>
        <strain evidence="1">Chelidonia</strain>
        <tissue evidence="1">Blood</tissue>
    </source>
</reference>